<dbReference type="PROSITE" id="PS52050">
    <property type="entry name" value="WYL"/>
    <property type="match status" value="1"/>
</dbReference>
<dbReference type="eggNOG" id="COG2378">
    <property type="taxonomic scope" value="Bacteria"/>
</dbReference>
<dbReference type="Proteomes" id="UP000007488">
    <property type="component" value="Chromosome"/>
</dbReference>
<dbReference type="Pfam" id="PF08279">
    <property type="entry name" value="HTH_11"/>
    <property type="match status" value="1"/>
</dbReference>
<evidence type="ECO:0000259" key="3">
    <source>
        <dbReference type="PROSITE" id="PS51000"/>
    </source>
</evidence>
<dbReference type="Pfam" id="PF25583">
    <property type="entry name" value="WCX"/>
    <property type="match status" value="1"/>
</dbReference>
<dbReference type="AlphaFoldDB" id="F0T1Y1"/>
<dbReference type="OrthoDB" id="9767131at2"/>
<keyword evidence="1" id="KW-0805">Transcription regulation</keyword>
<dbReference type="PANTHER" id="PTHR34580:SF1">
    <property type="entry name" value="PROTEIN PAFC"/>
    <property type="match status" value="1"/>
</dbReference>
<dbReference type="InterPro" id="IPR036388">
    <property type="entry name" value="WH-like_DNA-bd_sf"/>
</dbReference>
<dbReference type="PIRSF" id="PIRSF016838">
    <property type="entry name" value="PafC"/>
    <property type="match status" value="1"/>
</dbReference>
<feature type="domain" description="HTH deoR-type" evidence="3">
    <location>
        <begin position="6"/>
        <end position="61"/>
    </location>
</feature>
<sequence>MNHTDRTERLLNLIYTIQKSPGIQAKELAEIFGRTSRTIQRDICDLRKYGFFIDSSTGAAGGFRSRGSYFLKPLVFSGEEALAIFVASRVLLEQKGFPFRGDLESALAKISQVIREKDEDFFKSLEPRTSIVVKQIKDYYPWGEVFTEMNRAILDRAMIEITYDSYNSGTVSVRKVNPYHIMFKEGCWYLIAYCHQREEIRIFRVDRIKDLHRTDEQFPSPEDFSLQEYFRESWQMGKGEPVTVKVRFEPPVSRLIRENTWHPAQEIEELEGDRLIYTVRVEGTYEIKQWILSHGAAAECLEPEGLREEIGRELREMAERYALRETPDFSFKI</sequence>
<organism evidence="4 5">
    <name type="scientific">Syntrophobotulus glycolicus (strain DSM 8271 / FlGlyR)</name>
    <dbReference type="NCBI Taxonomy" id="645991"/>
    <lineage>
        <taxon>Bacteria</taxon>
        <taxon>Bacillati</taxon>
        <taxon>Bacillota</taxon>
        <taxon>Clostridia</taxon>
        <taxon>Eubacteriales</taxon>
        <taxon>Desulfitobacteriaceae</taxon>
        <taxon>Syntrophobotulus</taxon>
    </lineage>
</organism>
<dbReference type="Gene3D" id="1.10.10.10">
    <property type="entry name" value="Winged helix-like DNA-binding domain superfamily/Winged helix DNA-binding domain"/>
    <property type="match status" value="1"/>
</dbReference>
<dbReference type="InterPro" id="IPR001034">
    <property type="entry name" value="DeoR_HTH"/>
</dbReference>
<gene>
    <name evidence="4" type="ordered locus">Sgly_0900</name>
</gene>
<dbReference type="GO" id="GO:0003700">
    <property type="term" value="F:DNA-binding transcription factor activity"/>
    <property type="evidence" value="ECO:0007669"/>
    <property type="project" value="InterPro"/>
</dbReference>
<protein>
    <submittedName>
        <fullName evidence="4">Transcriptional regulator</fullName>
    </submittedName>
</protein>
<dbReference type="PANTHER" id="PTHR34580">
    <property type="match status" value="1"/>
</dbReference>
<dbReference type="SUPFAM" id="SSF46785">
    <property type="entry name" value="Winged helix' DNA-binding domain"/>
    <property type="match status" value="1"/>
</dbReference>
<dbReference type="InterPro" id="IPR026881">
    <property type="entry name" value="WYL_dom"/>
</dbReference>
<dbReference type="EMBL" id="CP002547">
    <property type="protein sequence ID" value="ADY55245.1"/>
    <property type="molecule type" value="Genomic_DNA"/>
</dbReference>
<evidence type="ECO:0000256" key="2">
    <source>
        <dbReference type="ARBA" id="ARBA00023163"/>
    </source>
</evidence>
<dbReference type="PROSITE" id="PS51000">
    <property type="entry name" value="HTH_DEOR_2"/>
    <property type="match status" value="1"/>
</dbReference>
<proteinExistence type="predicted"/>
<dbReference type="InterPro" id="IPR013196">
    <property type="entry name" value="HTH_11"/>
</dbReference>
<reference evidence="5" key="2">
    <citation type="submission" date="2011-02" db="EMBL/GenBank/DDBJ databases">
        <title>The complete genome of Syntrophobotulus glycolicus DSM 8271.</title>
        <authorList>
            <person name="Lucas S."/>
            <person name="Copeland A."/>
            <person name="Lapidus A."/>
            <person name="Bruce D."/>
            <person name="Goodwin L."/>
            <person name="Pitluck S."/>
            <person name="Kyrpides N."/>
            <person name="Mavromatis K."/>
            <person name="Pagani I."/>
            <person name="Ivanova N."/>
            <person name="Mikhailova N."/>
            <person name="Chertkov O."/>
            <person name="Held B."/>
            <person name="Detter J.C."/>
            <person name="Tapia R."/>
            <person name="Han C."/>
            <person name="Land M."/>
            <person name="Hauser L."/>
            <person name="Markowitz V."/>
            <person name="Cheng J.-F."/>
            <person name="Hugenholtz P."/>
            <person name="Woyke T."/>
            <person name="Wu D."/>
            <person name="Spring S."/>
            <person name="Schroeder M."/>
            <person name="Brambilla E."/>
            <person name="Klenk H.-P."/>
            <person name="Eisen J.A."/>
        </authorList>
    </citation>
    <scope>NUCLEOTIDE SEQUENCE [LARGE SCALE GENOMIC DNA]</scope>
    <source>
        <strain evidence="5">DSM 8271 / FlGlyR</strain>
    </source>
</reference>
<keyword evidence="2" id="KW-0804">Transcription</keyword>
<keyword evidence="5" id="KW-1185">Reference proteome</keyword>
<dbReference type="InterPro" id="IPR057727">
    <property type="entry name" value="WCX_dom"/>
</dbReference>
<dbReference type="InterPro" id="IPR036390">
    <property type="entry name" value="WH_DNA-bd_sf"/>
</dbReference>
<dbReference type="InterPro" id="IPR028349">
    <property type="entry name" value="PafC-like"/>
</dbReference>
<evidence type="ECO:0000313" key="4">
    <source>
        <dbReference type="EMBL" id="ADY55245.1"/>
    </source>
</evidence>
<dbReference type="InterPro" id="IPR051534">
    <property type="entry name" value="CBASS_pafABC_assoc_protein"/>
</dbReference>
<evidence type="ECO:0000256" key="1">
    <source>
        <dbReference type="ARBA" id="ARBA00023015"/>
    </source>
</evidence>
<dbReference type="HOGENOM" id="CLU_041141_4_1_9"/>
<dbReference type="RefSeq" id="WP_013624116.1">
    <property type="nucleotide sequence ID" value="NC_015172.1"/>
</dbReference>
<dbReference type="Pfam" id="PF13280">
    <property type="entry name" value="WYL"/>
    <property type="match status" value="1"/>
</dbReference>
<name>F0T1Y1_SYNGF</name>
<evidence type="ECO:0000313" key="5">
    <source>
        <dbReference type="Proteomes" id="UP000007488"/>
    </source>
</evidence>
<accession>F0T1Y1</accession>
<dbReference type="KEGG" id="sgy:Sgly_0900"/>
<reference evidence="4 5" key="1">
    <citation type="journal article" date="2011" name="Stand. Genomic Sci.">
        <title>Complete genome sequence of Syntrophobotulus glycolicus type strain (FlGlyR).</title>
        <authorList>
            <person name="Han C."/>
            <person name="Mwirichia R."/>
            <person name="Chertkov O."/>
            <person name="Held B."/>
            <person name="Lapidus A."/>
            <person name="Nolan M."/>
            <person name="Lucas S."/>
            <person name="Hammon N."/>
            <person name="Deshpande S."/>
            <person name="Cheng J.F."/>
            <person name="Tapia R."/>
            <person name="Goodwin L."/>
            <person name="Pitluck S."/>
            <person name="Huntemann M."/>
            <person name="Liolios K."/>
            <person name="Ivanova N."/>
            <person name="Pagani I."/>
            <person name="Mavromatis K."/>
            <person name="Ovchinikova G."/>
            <person name="Pati A."/>
            <person name="Chen A."/>
            <person name="Palaniappan K."/>
            <person name="Land M."/>
            <person name="Hauser L."/>
            <person name="Brambilla E.M."/>
            <person name="Rohde M."/>
            <person name="Spring S."/>
            <person name="Sikorski J."/>
            <person name="Goker M."/>
            <person name="Woyke T."/>
            <person name="Bristow J."/>
            <person name="Eisen J.A."/>
            <person name="Markowitz V."/>
            <person name="Hugenholtz P."/>
            <person name="Kyrpides N.C."/>
            <person name="Klenk H.P."/>
            <person name="Detter J.C."/>
        </authorList>
    </citation>
    <scope>NUCLEOTIDE SEQUENCE [LARGE SCALE GENOMIC DNA]</scope>
    <source>
        <strain evidence="5">DSM 8271 / FlGlyR</strain>
    </source>
</reference>